<evidence type="ECO:0000256" key="5">
    <source>
        <dbReference type="ARBA" id="ARBA00022801"/>
    </source>
</evidence>
<feature type="region of interest" description="Disordered" evidence="6">
    <location>
        <begin position="32"/>
        <end position="56"/>
    </location>
</feature>
<dbReference type="OMA" id="WYELTID"/>
<dbReference type="GO" id="GO:0006281">
    <property type="term" value="P:DNA repair"/>
    <property type="evidence" value="ECO:0007669"/>
    <property type="project" value="InterPro"/>
</dbReference>
<dbReference type="InterPro" id="IPR007581">
    <property type="entry name" value="Endonuclease-V"/>
</dbReference>
<keyword evidence="4" id="KW-0255">Endonuclease</keyword>
<proteinExistence type="predicted"/>
<organism evidence="7 8">
    <name type="scientific">Thalassiosira oceanica</name>
    <name type="common">Marine diatom</name>
    <dbReference type="NCBI Taxonomy" id="159749"/>
    <lineage>
        <taxon>Eukaryota</taxon>
        <taxon>Sar</taxon>
        <taxon>Stramenopiles</taxon>
        <taxon>Ochrophyta</taxon>
        <taxon>Bacillariophyta</taxon>
        <taxon>Coscinodiscophyceae</taxon>
        <taxon>Thalassiosirophycidae</taxon>
        <taxon>Thalassiosirales</taxon>
        <taxon>Thalassiosiraceae</taxon>
        <taxon>Thalassiosira</taxon>
    </lineage>
</organism>
<keyword evidence="3" id="KW-0540">Nuclease</keyword>
<reference evidence="7 8" key="1">
    <citation type="journal article" date="2012" name="Genome Biol.">
        <title>Genome and low-iron response of an oceanic diatom adapted to chronic iron limitation.</title>
        <authorList>
            <person name="Lommer M."/>
            <person name="Specht M."/>
            <person name="Roy A.S."/>
            <person name="Kraemer L."/>
            <person name="Andreson R."/>
            <person name="Gutowska M.A."/>
            <person name="Wolf J."/>
            <person name="Bergner S.V."/>
            <person name="Schilhabel M.B."/>
            <person name="Klostermeier U.C."/>
            <person name="Beiko R.G."/>
            <person name="Rosenstiel P."/>
            <person name="Hippler M."/>
            <person name="Laroche J."/>
        </authorList>
    </citation>
    <scope>NUCLEOTIDE SEQUENCE [LARGE SCALE GENOMIC DNA]</scope>
    <source>
        <strain evidence="7 8">CCMP1005</strain>
    </source>
</reference>
<evidence type="ECO:0000256" key="3">
    <source>
        <dbReference type="ARBA" id="ARBA00022722"/>
    </source>
</evidence>
<gene>
    <name evidence="7" type="ORF">THAOC_21086</name>
</gene>
<dbReference type="OrthoDB" id="20018at2759"/>
<evidence type="ECO:0000256" key="2">
    <source>
        <dbReference type="ARBA" id="ARBA00022490"/>
    </source>
</evidence>
<dbReference type="AlphaFoldDB" id="K0S1V9"/>
<feature type="compositionally biased region" description="Basic and acidic residues" evidence="6">
    <location>
        <begin position="36"/>
        <end position="47"/>
    </location>
</feature>
<dbReference type="EMBL" id="AGNL01024297">
    <property type="protein sequence ID" value="EJK58759.1"/>
    <property type="molecule type" value="Genomic_DNA"/>
</dbReference>
<dbReference type="Gene3D" id="3.30.2170.10">
    <property type="entry name" value="archaeoglobus fulgidus dsm 4304 superfamily"/>
    <property type="match status" value="1"/>
</dbReference>
<protein>
    <recommendedName>
        <fullName evidence="9">Endonuclease V</fullName>
    </recommendedName>
</protein>
<dbReference type="GO" id="GO:0005737">
    <property type="term" value="C:cytoplasm"/>
    <property type="evidence" value="ECO:0007669"/>
    <property type="project" value="UniProtKB-SubCell"/>
</dbReference>
<dbReference type="GO" id="GO:0016891">
    <property type="term" value="F:RNA endonuclease activity producing 5'-phosphomonoesters, hydrolytic mechanism"/>
    <property type="evidence" value="ECO:0007669"/>
    <property type="project" value="TreeGrafter"/>
</dbReference>
<name>K0S1V9_THAOC</name>
<keyword evidence="2" id="KW-0963">Cytoplasm</keyword>
<sequence>MMDVTSVTSLIEAWKEVQERISSQVSIPESSAYSRLSRDSQDERFRDVGPGPSSENRSLRVGGVDVGFSLIDEDRAVATYHVVLLYDSTLESAEVVHRAHTWYELTIDYLPGYLAFREIEPIMALIEEQMRVSPEMTPDVILVDGNGLWHQRRAGIATFVGVRSNIPTVGVGKTFYSIDGNLTKNQVHEQLEQALLDWHGSKPNEYHTFQNDRIIVDDRKIGELSSPRIRQTTDTTDQLQVLQLLHRSCRGFAVPMCGERGETLAYALVGHGGRGGRASASSRGSKNPIYISVGSGITLQDAVYICAKVSIAKIPEPIREADLYGRRLVREREQGVEA</sequence>
<evidence type="ECO:0000256" key="1">
    <source>
        <dbReference type="ARBA" id="ARBA00004496"/>
    </source>
</evidence>
<dbReference type="Proteomes" id="UP000266841">
    <property type="component" value="Unassembled WGS sequence"/>
</dbReference>
<dbReference type="Pfam" id="PF04493">
    <property type="entry name" value="Endonuclease_5"/>
    <property type="match status" value="2"/>
</dbReference>
<comment type="caution">
    <text evidence="7">The sequence shown here is derived from an EMBL/GenBank/DDBJ whole genome shotgun (WGS) entry which is preliminary data.</text>
</comment>
<comment type="subcellular location">
    <subcellularLocation>
        <location evidence="1">Cytoplasm</location>
    </subcellularLocation>
</comment>
<dbReference type="GO" id="GO:0003727">
    <property type="term" value="F:single-stranded RNA binding"/>
    <property type="evidence" value="ECO:0007669"/>
    <property type="project" value="TreeGrafter"/>
</dbReference>
<keyword evidence="8" id="KW-1185">Reference proteome</keyword>
<evidence type="ECO:0000256" key="6">
    <source>
        <dbReference type="SAM" id="MobiDB-lite"/>
    </source>
</evidence>
<evidence type="ECO:0000313" key="8">
    <source>
        <dbReference type="Proteomes" id="UP000266841"/>
    </source>
</evidence>
<dbReference type="PANTHER" id="PTHR28511:SF1">
    <property type="entry name" value="ENDONUCLEASE V"/>
    <property type="match status" value="1"/>
</dbReference>
<evidence type="ECO:0000313" key="7">
    <source>
        <dbReference type="EMBL" id="EJK58759.1"/>
    </source>
</evidence>
<dbReference type="eggNOG" id="KOG4417">
    <property type="taxonomic scope" value="Eukaryota"/>
</dbReference>
<evidence type="ECO:0000256" key="4">
    <source>
        <dbReference type="ARBA" id="ARBA00022759"/>
    </source>
</evidence>
<dbReference type="GO" id="GO:0005730">
    <property type="term" value="C:nucleolus"/>
    <property type="evidence" value="ECO:0007669"/>
    <property type="project" value="TreeGrafter"/>
</dbReference>
<accession>K0S1V9</accession>
<dbReference type="PANTHER" id="PTHR28511">
    <property type="entry name" value="ENDONUCLEASE V"/>
    <property type="match status" value="1"/>
</dbReference>
<evidence type="ECO:0008006" key="9">
    <source>
        <dbReference type="Google" id="ProtNLM"/>
    </source>
</evidence>
<keyword evidence="5" id="KW-0378">Hydrolase</keyword>